<proteinExistence type="predicted"/>
<protein>
    <submittedName>
        <fullName evidence="2">Uncharacterized protein</fullName>
    </submittedName>
</protein>
<dbReference type="AlphaFoldDB" id="A0A101LW86"/>
<dbReference type="EMBL" id="LKAM01000011">
    <property type="protein sequence ID" value="KUM46487.1"/>
    <property type="molecule type" value="Genomic_DNA"/>
</dbReference>
<evidence type="ECO:0000256" key="1">
    <source>
        <dbReference type="SAM" id="Phobius"/>
    </source>
</evidence>
<keyword evidence="1" id="KW-1133">Transmembrane helix</keyword>
<accession>A0A101LW86</accession>
<reference evidence="2" key="1">
    <citation type="journal article" date="2015" name="Genome Biol. Evol.">
        <title>Organellar Genomes of White Spruce (Picea glauca): Assembly and Annotation.</title>
        <authorList>
            <person name="Jackman S.D."/>
            <person name="Warren R.L."/>
            <person name="Gibb E.A."/>
            <person name="Vandervalk B.P."/>
            <person name="Mohamadi H."/>
            <person name="Chu J."/>
            <person name="Raymond A."/>
            <person name="Pleasance S."/>
            <person name="Coope R."/>
            <person name="Wildung M.R."/>
            <person name="Ritland C.E."/>
            <person name="Bousquet J."/>
            <person name="Jones S.J."/>
            <person name="Bohlmann J."/>
            <person name="Birol I."/>
        </authorList>
    </citation>
    <scope>NUCLEOTIDE SEQUENCE [LARGE SCALE GENOMIC DNA]</scope>
    <source>
        <tissue evidence="2">Flushing bud</tissue>
    </source>
</reference>
<gene>
    <name evidence="2" type="ORF">ABT39_MTgene1588</name>
</gene>
<geneLocation type="mitochondrion" evidence="2"/>
<feature type="transmembrane region" description="Helical" evidence="1">
    <location>
        <begin position="12"/>
        <end position="33"/>
    </location>
</feature>
<organism evidence="2">
    <name type="scientific">Picea glauca</name>
    <name type="common">White spruce</name>
    <name type="synonym">Pinus glauca</name>
    <dbReference type="NCBI Taxonomy" id="3330"/>
    <lineage>
        <taxon>Eukaryota</taxon>
        <taxon>Viridiplantae</taxon>
        <taxon>Streptophyta</taxon>
        <taxon>Embryophyta</taxon>
        <taxon>Tracheophyta</taxon>
        <taxon>Spermatophyta</taxon>
        <taxon>Pinopsida</taxon>
        <taxon>Pinidae</taxon>
        <taxon>Conifers I</taxon>
        <taxon>Pinales</taxon>
        <taxon>Pinaceae</taxon>
        <taxon>Picea</taxon>
    </lineage>
</organism>
<keyword evidence="2" id="KW-0496">Mitochondrion</keyword>
<sequence>MLCSPLKDLSSRVTFLLALWYPVPGVVGVFASIHGDWMVIDWLWSCSESCVVKARFELLLWVRPSDKSNRKAYLNSLRTYIQSVQSMKTGKN</sequence>
<evidence type="ECO:0000313" key="2">
    <source>
        <dbReference type="EMBL" id="KUM46487.1"/>
    </source>
</evidence>
<keyword evidence="1" id="KW-0812">Transmembrane</keyword>
<name>A0A101LW86_PICGL</name>
<comment type="caution">
    <text evidence="2">The sequence shown here is derived from an EMBL/GenBank/DDBJ whole genome shotgun (WGS) entry which is preliminary data.</text>
</comment>
<keyword evidence="1" id="KW-0472">Membrane</keyword>